<dbReference type="EMBL" id="JACAZI010000013">
    <property type="protein sequence ID" value="KAF7345396.1"/>
    <property type="molecule type" value="Genomic_DNA"/>
</dbReference>
<dbReference type="PANTHER" id="PTHR46535:SF1">
    <property type="entry name" value="NEDD4-BINDING PROTEIN 2"/>
    <property type="match status" value="1"/>
</dbReference>
<gene>
    <name evidence="3" type="ORF">MVEN_01557600</name>
</gene>
<feature type="region of interest" description="Disordered" evidence="1">
    <location>
        <begin position="411"/>
        <end position="432"/>
    </location>
</feature>
<dbReference type="InterPro" id="IPR002625">
    <property type="entry name" value="Smr_dom"/>
</dbReference>
<feature type="region of interest" description="Disordered" evidence="1">
    <location>
        <begin position="326"/>
        <end position="382"/>
    </location>
</feature>
<dbReference type="InterPro" id="IPR013899">
    <property type="entry name" value="DUF1771"/>
</dbReference>
<dbReference type="SMART" id="SM00463">
    <property type="entry name" value="SMR"/>
    <property type="match status" value="1"/>
</dbReference>
<dbReference type="Proteomes" id="UP000620124">
    <property type="component" value="Unassembled WGS sequence"/>
</dbReference>
<dbReference type="InterPro" id="IPR036063">
    <property type="entry name" value="Smr_dom_sf"/>
</dbReference>
<dbReference type="GO" id="GO:0005634">
    <property type="term" value="C:nucleus"/>
    <property type="evidence" value="ECO:0007669"/>
    <property type="project" value="TreeGrafter"/>
</dbReference>
<dbReference type="Pfam" id="PF01713">
    <property type="entry name" value="Smr"/>
    <property type="match status" value="1"/>
</dbReference>
<feature type="domain" description="Smr" evidence="2">
    <location>
        <begin position="510"/>
        <end position="588"/>
    </location>
</feature>
<dbReference type="GO" id="GO:0004519">
    <property type="term" value="F:endonuclease activity"/>
    <property type="evidence" value="ECO:0007669"/>
    <property type="project" value="TreeGrafter"/>
</dbReference>
<feature type="compositionally biased region" description="Low complexity" evidence="1">
    <location>
        <begin position="73"/>
        <end position="97"/>
    </location>
</feature>
<name>A0A8H6XS26_9AGAR</name>
<feature type="compositionally biased region" description="Pro residues" evidence="1">
    <location>
        <begin position="356"/>
        <end position="375"/>
    </location>
</feature>
<keyword evidence="4" id="KW-1185">Reference proteome</keyword>
<organism evidence="3 4">
    <name type="scientific">Mycena venus</name>
    <dbReference type="NCBI Taxonomy" id="2733690"/>
    <lineage>
        <taxon>Eukaryota</taxon>
        <taxon>Fungi</taxon>
        <taxon>Dikarya</taxon>
        <taxon>Basidiomycota</taxon>
        <taxon>Agaricomycotina</taxon>
        <taxon>Agaricomycetes</taxon>
        <taxon>Agaricomycetidae</taxon>
        <taxon>Agaricales</taxon>
        <taxon>Marasmiineae</taxon>
        <taxon>Mycenaceae</taxon>
        <taxon>Mycena</taxon>
    </lineage>
</organism>
<reference evidence="3" key="1">
    <citation type="submission" date="2020-05" db="EMBL/GenBank/DDBJ databases">
        <title>Mycena genomes resolve the evolution of fungal bioluminescence.</title>
        <authorList>
            <person name="Tsai I.J."/>
        </authorList>
    </citation>
    <scope>NUCLEOTIDE SEQUENCE</scope>
    <source>
        <strain evidence="3">CCC161011</strain>
    </source>
</reference>
<evidence type="ECO:0000259" key="2">
    <source>
        <dbReference type="PROSITE" id="PS50828"/>
    </source>
</evidence>
<accession>A0A8H6XS26</accession>
<dbReference type="OrthoDB" id="3231855at2759"/>
<evidence type="ECO:0000313" key="4">
    <source>
        <dbReference type="Proteomes" id="UP000620124"/>
    </source>
</evidence>
<dbReference type="SUPFAM" id="SSF160443">
    <property type="entry name" value="SMR domain-like"/>
    <property type="match status" value="1"/>
</dbReference>
<evidence type="ECO:0000313" key="3">
    <source>
        <dbReference type="EMBL" id="KAF7345396.1"/>
    </source>
</evidence>
<feature type="region of interest" description="Disordered" evidence="1">
    <location>
        <begin position="57"/>
        <end position="97"/>
    </location>
</feature>
<evidence type="ECO:0000256" key="1">
    <source>
        <dbReference type="SAM" id="MobiDB-lite"/>
    </source>
</evidence>
<comment type="caution">
    <text evidence="3">The sequence shown here is derived from an EMBL/GenBank/DDBJ whole genome shotgun (WGS) entry which is preliminary data.</text>
</comment>
<dbReference type="InterPro" id="IPR052772">
    <property type="entry name" value="Endo/PolyKinase_Domain-Protein"/>
</dbReference>
<sequence>MEAIFETLQREFCPPLDSSLLAALLADIDLDAPEDLKQSQIAAMRNTLIELAVHADESQPGPDSLDFSYSDETSTSSFPDFCTTTTTTSASDLSGGSARSAPFNSPLGFLQAALPHIPTQSLLRALAEADVDEDALDMWEIISAILSEETEKEMRERDLNEEDMKEMAEAAWETNKINLSDVRQQQHARAGPSSARPRVGGIDDPWAQLASLSTHVAQLLPPHPPSFFLSFFHSPEHARTPYSALCAALAAISTTRPRSSTSLDMLLPAYTLLDPGVLVADLELAMTAAQGRGEDAFELVKVLRDLDADAESGAYEMGVYHTPVVSPTSPLSTTVTSPMSAQFRPQPARALSAPLPTGPAPTPPPPNLKPPPAPPKANGGWQTVSGRTRARVEAPYPHAMHIPAYTRDVNGVRVRGSGNNVGKGGKGDEGMEALAPTAAASGESMRRRDELLREAARMWQRGNKRTRGGEVAFYFAERAREFQEVARREALQAARMMVQSRRHDGTPDTVDLHGVTAAEAVVIVNEILSEGGWSADKPLKIITGRGSHSAGQVSVLKPAVKKALEEDGWVVGTWDAGVTVRGRRGGRG</sequence>
<dbReference type="Gene3D" id="3.30.1370.110">
    <property type="match status" value="1"/>
</dbReference>
<dbReference type="PROSITE" id="PS50828">
    <property type="entry name" value="SMR"/>
    <property type="match status" value="1"/>
</dbReference>
<dbReference type="PANTHER" id="PTHR46535">
    <property type="entry name" value="NEDD4-BINDING PROTEIN 2"/>
    <property type="match status" value="1"/>
</dbReference>
<dbReference type="AlphaFoldDB" id="A0A8H6XS26"/>
<proteinExistence type="predicted"/>
<protein>
    <submittedName>
        <fullName evidence="3">Smr domain-containing protein</fullName>
    </submittedName>
</protein>
<feature type="compositionally biased region" description="Low complexity" evidence="1">
    <location>
        <begin position="326"/>
        <end position="338"/>
    </location>
</feature>
<dbReference type="SMART" id="SM01162">
    <property type="entry name" value="DUF1771"/>
    <property type="match status" value="1"/>
</dbReference>